<dbReference type="AlphaFoldDB" id="A0A3A6VDH9"/>
<organism evidence="1 2">
    <name type="scientific">Legionella pneumophila subsp. pneumophila</name>
    <dbReference type="NCBI Taxonomy" id="91891"/>
    <lineage>
        <taxon>Bacteria</taxon>
        <taxon>Pseudomonadati</taxon>
        <taxon>Pseudomonadota</taxon>
        <taxon>Gammaproteobacteria</taxon>
        <taxon>Legionellales</taxon>
        <taxon>Legionellaceae</taxon>
        <taxon>Legionella</taxon>
    </lineage>
</organism>
<evidence type="ECO:0000313" key="1">
    <source>
        <dbReference type="EMBL" id="RJY27297.1"/>
    </source>
</evidence>
<dbReference type="EMBL" id="QWDR01000003">
    <property type="protein sequence ID" value="RJY27297.1"/>
    <property type="molecule type" value="Genomic_DNA"/>
</dbReference>
<accession>A0A3A6VDH9</accession>
<reference evidence="1 2" key="1">
    <citation type="submission" date="2018-08" db="EMBL/GenBank/DDBJ databases">
        <title>Genome Sequences of Legionella pneumophila subsp. pneumophila Isolates, Recovered from a Drinking Water System in a Large Builging.</title>
        <authorList>
            <person name="Gomez-Alvarez V."/>
            <person name="Boczek L."/>
            <person name="King D."/>
            <person name="Pemberton A."/>
            <person name="Pfaller S."/>
            <person name="Rodgers M."/>
            <person name="Santodomingo J."/>
            <person name="Revetta R."/>
        </authorList>
    </citation>
    <scope>NUCLEOTIDE SEQUENCE [LARGE SCALE GENOMIC DNA]</scope>
    <source>
        <strain evidence="1 2">L01C.1</strain>
    </source>
</reference>
<evidence type="ECO:0000313" key="2">
    <source>
        <dbReference type="Proteomes" id="UP000277145"/>
    </source>
</evidence>
<comment type="caution">
    <text evidence="1">The sequence shown here is derived from an EMBL/GenBank/DDBJ whole genome shotgun (WGS) entry which is preliminary data.</text>
</comment>
<name>A0A3A6VDH9_LEGPN</name>
<sequence>MTKNTSKSVFGGQYVYYYDFPTEVEVDFSLLPPEERQPILIAQDDSYTIETNRFLDYVKKIKVECDDKMAWVISAVRDEFGSLEDVISIRQLCEYCNTSDYWKKDGEWPQDVNDEQLSSFNMQVLRNWLFQKTVRFFYAHNPDALPSITEYKLQLQANLRQFKQEILALNALQLMESETDTYLATFWESVTSNKISDRFNVFNISSVKEIFKEYELIPDGMPLCIHPDNFEYWQQIHRKAIDELAVIINSSIMDELKKKSAELCYEIPFEQLYATYWPSSKRFDDNTLPLRSLSEINEFMEKISLIGQQRIIMIEQKRKEWKGSPAGFDVAVERAQSVLSSQKGNNQEFIQVLSEELKKIAAEDNVLESLSLVNTNPTQVVKQILNQEGVSNVGKLAPVIVRDIQHVIEHMGDKLTLADHSKNVETLDQFVVNVRSACNREALIDLYDRLEKSTSKEMAEKIISNWDIVGTDIRDSARMMTESDKTRIIAYAEGKMTKERYQQEIAKLSVKLNQGEITAQEEVVIKMFPKLKQALMRLPKEYFEDFSLVLKRAFVNQQITHPEKFLQNPHEMAVFSAFGLDPSKIKANKELVQQKIKHVIQNAVLNGQAENEIPTLKELQHQIELMALKEKIIAAGGESSLTPAIHTLTKARLEIITLATNLLEQEYEKCKKKLIESNEHIPQHIDRSLRNSKNKVLSSLYRFIDRKIKENKDRLLLSANEFDKVKDMISPLDEKASSKMEKIMLDSVEKEIQFFKQWGNPIQYENIQGFIGGEGEVLGDGVCQANTYRLITREMTSLGRNQPLSNSQWEAEVKISLQDRFNQALYQVSIMEKNNNNGLPQALLKRLHLKKIQPLYSVWRFADESAFSSSDIYQALEKAVSLQHKSKLKNYGIVKLSIGHHPIKKDKTQDTAHESWGHAIYLRYDPERKIAYFYDPNHGRSINFYNWKKLDNDSDFKKMKKNEQDEAVLNYMLLCFSQMIANDFDDINDISCYEMEMNFNALDKLVSAGNKIIGGLNNFFKNPKVKESDNKIDPMREEPKGPLK</sequence>
<proteinExistence type="predicted"/>
<dbReference type="RefSeq" id="WP_011214110.1">
    <property type="nucleotide sequence ID" value="NZ_QWDT01000003.1"/>
</dbReference>
<protein>
    <submittedName>
        <fullName evidence="1">Uncharacterized protein</fullName>
    </submittedName>
</protein>
<gene>
    <name evidence="1" type="ORF">D1H98_13805</name>
</gene>
<dbReference type="Proteomes" id="UP000277145">
    <property type="component" value="Unassembled WGS sequence"/>
</dbReference>